<sequence length="124" mass="14489">WNSVFCAPTAEESYNKFLSLITMIMDLVSPVKKIRSKIKVKPTTFANEEASNLKQVYLKRLGRYELTGQNKDKIEMVKAKKEYDLKLKSLRQHASKNYIQQAENKSKATWQVINNQRKYKNTEA</sequence>
<feature type="non-terminal residue" evidence="1">
    <location>
        <position position="1"/>
    </location>
</feature>
<accession>A0A1B6LCT8</accession>
<dbReference type="AlphaFoldDB" id="A0A1B6LCT8"/>
<organism evidence="1">
    <name type="scientific">Graphocephala atropunctata</name>
    <dbReference type="NCBI Taxonomy" id="36148"/>
    <lineage>
        <taxon>Eukaryota</taxon>
        <taxon>Metazoa</taxon>
        <taxon>Ecdysozoa</taxon>
        <taxon>Arthropoda</taxon>
        <taxon>Hexapoda</taxon>
        <taxon>Insecta</taxon>
        <taxon>Pterygota</taxon>
        <taxon>Neoptera</taxon>
        <taxon>Paraneoptera</taxon>
        <taxon>Hemiptera</taxon>
        <taxon>Auchenorrhyncha</taxon>
        <taxon>Membracoidea</taxon>
        <taxon>Cicadellidae</taxon>
        <taxon>Cicadellinae</taxon>
        <taxon>Cicadellini</taxon>
        <taxon>Graphocephala</taxon>
    </lineage>
</organism>
<reference evidence="1" key="1">
    <citation type="submission" date="2015-11" db="EMBL/GenBank/DDBJ databases">
        <title>De novo transcriptome assembly of four potential Pierce s Disease insect vectors from Arizona vineyards.</title>
        <authorList>
            <person name="Tassone E.E."/>
        </authorList>
    </citation>
    <scope>NUCLEOTIDE SEQUENCE</scope>
</reference>
<proteinExistence type="predicted"/>
<dbReference type="EMBL" id="GEBQ01018507">
    <property type="protein sequence ID" value="JAT21470.1"/>
    <property type="molecule type" value="Transcribed_RNA"/>
</dbReference>
<gene>
    <name evidence="1" type="ORF">g.1744</name>
</gene>
<evidence type="ECO:0000313" key="1">
    <source>
        <dbReference type="EMBL" id="JAT21470.1"/>
    </source>
</evidence>
<protein>
    <submittedName>
        <fullName evidence="1">Uncharacterized protein</fullName>
    </submittedName>
</protein>
<name>A0A1B6LCT8_9HEMI</name>